<dbReference type="Gene3D" id="3.40.50.720">
    <property type="entry name" value="NAD(P)-binding Rossmann-like Domain"/>
    <property type="match status" value="1"/>
</dbReference>
<accession>A0A1F6D8W8</accession>
<dbReference type="Pfam" id="PF16653">
    <property type="entry name" value="Sacchrp_dh_C"/>
    <property type="match status" value="1"/>
</dbReference>
<dbReference type="PANTHER" id="PTHR43796:SF2">
    <property type="entry name" value="CARBOXYNORSPERMIDINE SYNTHASE"/>
    <property type="match status" value="1"/>
</dbReference>
<organism evidence="3 4">
    <name type="scientific">Candidatus Kaiserbacteria bacterium RIFCSPHIGHO2_01_FULL_55_17</name>
    <dbReference type="NCBI Taxonomy" id="1798484"/>
    <lineage>
        <taxon>Bacteria</taxon>
        <taxon>Candidatus Kaiseribacteriota</taxon>
    </lineage>
</organism>
<comment type="caution">
    <text evidence="3">The sequence shown here is derived from an EMBL/GenBank/DDBJ whole genome shotgun (WGS) entry which is preliminary data.</text>
</comment>
<reference evidence="3 4" key="1">
    <citation type="journal article" date="2016" name="Nat. Commun.">
        <title>Thousands of microbial genomes shed light on interconnected biogeochemical processes in an aquifer system.</title>
        <authorList>
            <person name="Anantharaman K."/>
            <person name="Brown C.T."/>
            <person name="Hug L.A."/>
            <person name="Sharon I."/>
            <person name="Castelle C.J."/>
            <person name="Probst A.J."/>
            <person name="Thomas B.C."/>
            <person name="Singh A."/>
            <person name="Wilkins M.J."/>
            <person name="Karaoz U."/>
            <person name="Brodie E.L."/>
            <person name="Williams K.H."/>
            <person name="Hubbard S.S."/>
            <person name="Banfield J.F."/>
        </authorList>
    </citation>
    <scope>NUCLEOTIDE SEQUENCE [LARGE SCALE GENOMIC DNA]</scope>
</reference>
<dbReference type="Gene3D" id="3.30.360.10">
    <property type="entry name" value="Dihydrodipicolinate Reductase, domain 2"/>
    <property type="match status" value="1"/>
</dbReference>
<evidence type="ECO:0000313" key="3">
    <source>
        <dbReference type="EMBL" id="OGG57889.1"/>
    </source>
</evidence>
<name>A0A1F6D8W8_9BACT</name>
<evidence type="ECO:0000259" key="1">
    <source>
        <dbReference type="Pfam" id="PF03435"/>
    </source>
</evidence>
<protein>
    <submittedName>
        <fullName evidence="3">Saccharopine dehydrogenase</fullName>
    </submittedName>
</protein>
<dbReference type="InterPro" id="IPR036291">
    <property type="entry name" value="NAD(P)-bd_dom_sf"/>
</dbReference>
<feature type="domain" description="Saccharopine dehydrogenase NADP binding" evidence="1">
    <location>
        <begin position="4"/>
        <end position="137"/>
    </location>
</feature>
<sequence>MATVLIIGAGGVGSVTAHKCAMNSDTFTKIHLASRTIGKPNAIKKDIRKRWKVDIATHTVDADRASDVAALIRKTKPAVVINVALPYQDLTIMDACLATRVHYIDTANYEPRDEAHFEYSWQWAYRNKFKKAGLMAILGAGFDPGVTNAYCAYLLKKYFDKVRFVDILDANAGSHEKAFATNFNPEINIREVTQEVKHWRKGKWVKTPPVMNKGSVHFTFNYPVAGKRESYLLFHEEMESLAKNLPGLERMRFWMTFSENYLTHLRVMENIGITRIDPIDYEGKKIVPIQFLKKLLPDPASLATKYTGKTVIGCIVTGTKGNPSTPLRAGKESTKYIYNVCDHARCFKEVGSQAISYTAGVPPVVAAMMLLQGKWKGAGVFNVEELDPEPFLKTLAKNGLPFKIVNHKPLPAHLGTTK</sequence>
<feature type="domain" description="Saccharopine dehydrogenase-like C-terminal" evidence="2">
    <location>
        <begin position="141"/>
        <end position="400"/>
    </location>
</feature>
<dbReference type="SUPFAM" id="SSF51735">
    <property type="entry name" value="NAD(P)-binding Rossmann-fold domains"/>
    <property type="match status" value="1"/>
</dbReference>
<dbReference type="PANTHER" id="PTHR43796">
    <property type="entry name" value="CARBOXYNORSPERMIDINE SYNTHASE"/>
    <property type="match status" value="1"/>
</dbReference>
<evidence type="ECO:0000313" key="4">
    <source>
        <dbReference type="Proteomes" id="UP000177958"/>
    </source>
</evidence>
<evidence type="ECO:0000259" key="2">
    <source>
        <dbReference type="Pfam" id="PF16653"/>
    </source>
</evidence>
<dbReference type="EMBL" id="MFKX01000008">
    <property type="protein sequence ID" value="OGG57889.1"/>
    <property type="molecule type" value="Genomic_DNA"/>
</dbReference>
<proteinExistence type="predicted"/>
<dbReference type="AlphaFoldDB" id="A0A1F6D8W8"/>
<dbReference type="Proteomes" id="UP000177958">
    <property type="component" value="Unassembled WGS sequence"/>
</dbReference>
<gene>
    <name evidence="3" type="ORF">A2853_03070</name>
</gene>
<dbReference type="InterPro" id="IPR032095">
    <property type="entry name" value="Sacchrp_dh-like_C"/>
</dbReference>
<dbReference type="Pfam" id="PF03435">
    <property type="entry name" value="Sacchrp_dh_NADP"/>
    <property type="match status" value="1"/>
</dbReference>
<dbReference type="InterPro" id="IPR005097">
    <property type="entry name" value="Sacchrp_dh_NADP-bd"/>
</dbReference>